<feature type="binding site" evidence="2">
    <location>
        <position position="77"/>
    </location>
    <ligand>
        <name>Mg(2+)</name>
        <dbReference type="ChEBI" id="CHEBI:18420"/>
        <label>1</label>
    </ligand>
</feature>
<dbReference type="PIRSF" id="PIRSF005303">
    <property type="entry name" value="Thiam_monoph_kin"/>
    <property type="match status" value="1"/>
</dbReference>
<feature type="binding site" evidence="2">
    <location>
        <position position="105"/>
    </location>
    <ligand>
        <name>Mg(2+)</name>
        <dbReference type="ChEBI" id="CHEBI:18420"/>
        <label>2</label>
    </ligand>
</feature>
<comment type="pathway">
    <text evidence="2">Cofactor biosynthesis; thiamine diphosphate biosynthesis; thiamine diphosphate from thiamine phosphate: step 1/1.</text>
</comment>
<keyword evidence="6" id="KW-1185">Reference proteome</keyword>
<feature type="binding site" evidence="2">
    <location>
        <position position="241"/>
    </location>
    <ligand>
        <name>ATP</name>
        <dbReference type="ChEBI" id="CHEBI:30616"/>
    </ligand>
</feature>
<dbReference type="GO" id="GO:0009030">
    <property type="term" value="F:thiamine-phosphate kinase activity"/>
    <property type="evidence" value="ECO:0007669"/>
    <property type="project" value="UniProtKB-UniRule"/>
</dbReference>
<dbReference type="InterPro" id="IPR010918">
    <property type="entry name" value="PurM-like_C_dom"/>
</dbReference>
<dbReference type="SUPFAM" id="SSF56042">
    <property type="entry name" value="PurM C-terminal domain-like"/>
    <property type="match status" value="1"/>
</dbReference>
<feature type="binding site" evidence="2">
    <location>
        <position position="176"/>
    </location>
    <ligand>
        <name>ATP</name>
        <dbReference type="ChEBI" id="CHEBI:30616"/>
    </ligand>
</feature>
<evidence type="ECO:0000259" key="4">
    <source>
        <dbReference type="Pfam" id="PF02769"/>
    </source>
</evidence>
<dbReference type="EC" id="2.7.4.16" evidence="2"/>
<evidence type="ECO:0000259" key="3">
    <source>
        <dbReference type="Pfam" id="PF00586"/>
    </source>
</evidence>
<dbReference type="GO" id="GO:0009229">
    <property type="term" value="P:thiamine diphosphate biosynthetic process"/>
    <property type="evidence" value="ECO:0007669"/>
    <property type="project" value="UniProtKB-UniRule"/>
</dbReference>
<comment type="caution">
    <text evidence="5">The sequence shown here is derived from an EMBL/GenBank/DDBJ whole genome shotgun (WGS) entry which is preliminary data.</text>
</comment>
<dbReference type="GO" id="GO:0005524">
    <property type="term" value="F:ATP binding"/>
    <property type="evidence" value="ECO:0007669"/>
    <property type="project" value="UniProtKB-UniRule"/>
</dbReference>
<feature type="binding site" evidence="2">
    <location>
        <begin position="152"/>
        <end position="153"/>
    </location>
    <ligand>
        <name>ATP</name>
        <dbReference type="ChEBI" id="CHEBI:30616"/>
    </ligand>
</feature>
<dbReference type="CDD" id="cd02194">
    <property type="entry name" value="ThiL"/>
    <property type="match status" value="1"/>
</dbReference>
<evidence type="ECO:0000256" key="1">
    <source>
        <dbReference type="ARBA" id="ARBA00022977"/>
    </source>
</evidence>
<dbReference type="SUPFAM" id="SSF55326">
    <property type="entry name" value="PurM N-terminal domain-like"/>
    <property type="match status" value="1"/>
</dbReference>
<dbReference type="InterPro" id="IPR016188">
    <property type="entry name" value="PurM-like_N"/>
</dbReference>
<feature type="binding site" evidence="2">
    <location>
        <position position="75"/>
    </location>
    <ligand>
        <name>Mg(2+)</name>
        <dbReference type="ChEBI" id="CHEBI:18420"/>
        <label>4</label>
    </ligand>
</feature>
<keyword evidence="2" id="KW-0547">Nucleotide-binding</keyword>
<feature type="binding site" evidence="2">
    <location>
        <position position="153"/>
    </location>
    <ligand>
        <name>Mg(2+)</name>
        <dbReference type="ChEBI" id="CHEBI:18420"/>
        <label>1</label>
    </ligand>
</feature>
<keyword evidence="1 2" id="KW-0784">Thiamine biosynthesis</keyword>
<dbReference type="Pfam" id="PF02769">
    <property type="entry name" value="AIRS_C"/>
    <property type="match status" value="1"/>
</dbReference>
<comment type="miscellaneous">
    <text evidence="2">Reaction mechanism of ThiL seems to utilize a direct, inline transfer of the gamma-phosphate of ATP to TMP rather than a phosphorylated enzyme intermediate.</text>
</comment>
<keyword evidence="2" id="KW-0808">Transferase</keyword>
<dbReference type="PANTHER" id="PTHR30270:SF0">
    <property type="entry name" value="THIAMINE-MONOPHOSPHATE KINASE"/>
    <property type="match status" value="1"/>
</dbReference>
<dbReference type="PANTHER" id="PTHR30270">
    <property type="entry name" value="THIAMINE-MONOPHOSPHATE KINASE"/>
    <property type="match status" value="1"/>
</dbReference>
<comment type="catalytic activity">
    <reaction evidence="2">
        <text>thiamine phosphate + ATP = thiamine diphosphate + ADP</text>
        <dbReference type="Rhea" id="RHEA:15913"/>
        <dbReference type="ChEBI" id="CHEBI:30616"/>
        <dbReference type="ChEBI" id="CHEBI:37575"/>
        <dbReference type="ChEBI" id="CHEBI:58937"/>
        <dbReference type="ChEBI" id="CHEBI:456216"/>
        <dbReference type="EC" id="2.7.4.16"/>
    </reaction>
</comment>
<reference evidence="5" key="2">
    <citation type="submission" date="2020-09" db="EMBL/GenBank/DDBJ databases">
        <authorList>
            <person name="Sun Q."/>
            <person name="Kim S."/>
        </authorList>
    </citation>
    <scope>NUCLEOTIDE SEQUENCE</scope>
    <source>
        <strain evidence="5">KCTC 22169</strain>
    </source>
</reference>
<keyword evidence="2 5" id="KW-0418">Kinase</keyword>
<dbReference type="GO" id="GO:0009228">
    <property type="term" value="P:thiamine biosynthetic process"/>
    <property type="evidence" value="ECO:0007669"/>
    <property type="project" value="UniProtKB-KW"/>
</dbReference>
<dbReference type="InterPro" id="IPR036676">
    <property type="entry name" value="PurM-like_C_sf"/>
</dbReference>
<dbReference type="GO" id="GO:0000287">
    <property type="term" value="F:magnesium ion binding"/>
    <property type="evidence" value="ECO:0007669"/>
    <property type="project" value="UniProtKB-UniRule"/>
</dbReference>
<feature type="binding site" evidence="2">
    <location>
        <position position="289"/>
    </location>
    <ligand>
        <name>substrate</name>
    </ligand>
</feature>
<feature type="binding site" evidence="2">
    <location>
        <position position="77"/>
    </location>
    <ligand>
        <name>Mg(2+)</name>
        <dbReference type="ChEBI" id="CHEBI:18420"/>
        <label>2</label>
    </ligand>
</feature>
<protein>
    <recommendedName>
        <fullName evidence="2">Thiamine-monophosphate kinase</fullName>
        <shortName evidence="2">TMP kinase</shortName>
        <shortName evidence="2">Thiamine-phosphate kinase</shortName>
        <ecNumber evidence="2">2.7.4.16</ecNumber>
    </recommendedName>
</protein>
<dbReference type="InterPro" id="IPR036921">
    <property type="entry name" value="PurM-like_N_sf"/>
</dbReference>
<keyword evidence="2" id="KW-0479">Metal-binding</keyword>
<feature type="binding site" evidence="2">
    <location>
        <position position="242"/>
    </location>
    <ligand>
        <name>Mg(2+)</name>
        <dbReference type="ChEBI" id="CHEBI:18420"/>
        <label>5</label>
    </ligand>
</feature>
<reference evidence="5" key="1">
    <citation type="journal article" date="2014" name="Int. J. Syst. Evol. Microbiol.">
        <title>Complete genome sequence of Corynebacterium casei LMG S-19264T (=DSM 44701T), isolated from a smear-ripened cheese.</title>
        <authorList>
            <consortium name="US DOE Joint Genome Institute (JGI-PGF)"/>
            <person name="Walter F."/>
            <person name="Albersmeier A."/>
            <person name="Kalinowski J."/>
            <person name="Ruckert C."/>
        </authorList>
    </citation>
    <scope>NUCLEOTIDE SEQUENCE</scope>
    <source>
        <strain evidence="5">KCTC 22169</strain>
    </source>
</reference>
<feature type="binding site" evidence="2">
    <location>
        <position position="62"/>
    </location>
    <ligand>
        <name>Mg(2+)</name>
        <dbReference type="ChEBI" id="CHEBI:18420"/>
        <label>3</label>
    </ligand>
</feature>
<sequence>MDYAFGETSADPTHDLNQPLTVLSFTPPGATLPAMTEFELIERCFGGWSLTDPGLIVGQGDDCLVWQDSAPLAMSIDTAVSGRHFPENATAEQVAQRAFLPAVSDLAAMGADPAFFTLALTLPKTVDDVWLLAFGRRLRELAEQWGLVLAGGDTTSGPVAVISVQVHGRVQHPLLRSGARPGDDVWVSGQTGLAAAVLPNILDPTLPPVPEHWLAAYWQPVPRIELGQKLVGLASAAIDVSDGLAADLGHLAEASGVRIHVDCERLPMETELRTRFGEAVWETVLAGGDDYELAFTAPAEHRETLGSLGRSFNLALTRIGRVEAGDAGVQIRHNGRPLTLGHRGFEHF</sequence>
<keyword evidence="2" id="KW-0067">ATP-binding</keyword>
<evidence type="ECO:0000313" key="5">
    <source>
        <dbReference type="EMBL" id="GGX41986.1"/>
    </source>
</evidence>
<dbReference type="InterPro" id="IPR006283">
    <property type="entry name" value="ThiL-like"/>
</dbReference>
<feature type="binding site" evidence="2">
    <location>
        <position position="105"/>
    </location>
    <ligand>
        <name>Mg(2+)</name>
        <dbReference type="ChEBI" id="CHEBI:18420"/>
        <label>4</label>
    </ligand>
</feature>
<keyword evidence="2" id="KW-0460">Magnesium</keyword>
<feature type="binding site" evidence="2">
    <location>
        <position position="62"/>
    </location>
    <ligand>
        <name>Mg(2+)</name>
        <dbReference type="ChEBI" id="CHEBI:18420"/>
        <label>4</label>
    </ligand>
</feature>
<comment type="similarity">
    <text evidence="2">Belongs to the thiamine-monophosphate kinase family.</text>
</comment>
<organism evidence="5 6">
    <name type="scientific">Saccharospirillum salsuginis</name>
    <dbReference type="NCBI Taxonomy" id="418750"/>
    <lineage>
        <taxon>Bacteria</taxon>
        <taxon>Pseudomonadati</taxon>
        <taxon>Pseudomonadota</taxon>
        <taxon>Gammaproteobacteria</taxon>
        <taxon>Oceanospirillales</taxon>
        <taxon>Saccharospirillaceae</taxon>
        <taxon>Saccharospirillum</taxon>
    </lineage>
</organism>
<feature type="binding site" evidence="2">
    <location>
        <position position="84"/>
    </location>
    <ligand>
        <name>substrate</name>
    </ligand>
</feature>
<accession>A0A918K3Q5</accession>
<dbReference type="Gene3D" id="3.90.650.10">
    <property type="entry name" value="PurM-like C-terminal domain"/>
    <property type="match status" value="1"/>
</dbReference>
<feature type="binding site" evidence="2">
    <location>
        <position position="345"/>
    </location>
    <ligand>
        <name>substrate</name>
    </ligand>
</feature>
<comment type="caution">
    <text evidence="2">Lacks conserved residue(s) required for the propagation of feature annotation.</text>
</comment>
<evidence type="ECO:0000313" key="6">
    <source>
        <dbReference type="Proteomes" id="UP000626148"/>
    </source>
</evidence>
<dbReference type="Pfam" id="PF00586">
    <property type="entry name" value="AIRS"/>
    <property type="match status" value="1"/>
</dbReference>
<dbReference type="AlphaFoldDB" id="A0A918K3Q5"/>
<dbReference type="NCBIfam" id="TIGR01379">
    <property type="entry name" value="thiL"/>
    <property type="match status" value="1"/>
</dbReference>
<gene>
    <name evidence="2 5" type="primary">thiL</name>
    <name evidence="5" type="ORF">GCM10007392_06140</name>
</gene>
<evidence type="ECO:0000256" key="2">
    <source>
        <dbReference type="HAMAP-Rule" id="MF_02128"/>
    </source>
</evidence>
<dbReference type="Proteomes" id="UP000626148">
    <property type="component" value="Unassembled WGS sequence"/>
</dbReference>
<dbReference type="HAMAP" id="MF_02128">
    <property type="entry name" value="TMP_kinase"/>
    <property type="match status" value="1"/>
</dbReference>
<proteinExistence type="inferred from homology"/>
<feature type="binding site" evidence="2">
    <location>
        <position position="105"/>
    </location>
    <ligand>
        <name>Mg(2+)</name>
        <dbReference type="ChEBI" id="CHEBI:18420"/>
        <label>3</label>
    </ligand>
</feature>
<feature type="domain" description="PurM-like C-terminal" evidence="4">
    <location>
        <begin position="225"/>
        <end position="327"/>
    </location>
</feature>
<name>A0A918K3Q5_9GAMM</name>
<comment type="function">
    <text evidence="2">Catalyzes the ATP-dependent phosphorylation of thiamine-monophosphate (TMP) to form thiamine-pyrophosphate (TPP), the active form of vitamin B1.</text>
</comment>
<feature type="binding site" evidence="2">
    <location>
        <position position="239"/>
    </location>
    <ligand>
        <name>Mg(2+)</name>
        <dbReference type="ChEBI" id="CHEBI:18420"/>
        <label>3</label>
    </ligand>
</feature>
<dbReference type="EMBL" id="BMXR01000001">
    <property type="protein sequence ID" value="GGX41986.1"/>
    <property type="molecule type" value="Genomic_DNA"/>
</dbReference>
<feature type="domain" description="PurM-like N-terminal" evidence="3">
    <location>
        <begin position="60"/>
        <end position="170"/>
    </location>
</feature>
<dbReference type="Gene3D" id="3.30.1330.10">
    <property type="entry name" value="PurM-like, N-terminal domain"/>
    <property type="match status" value="1"/>
</dbReference>